<organism evidence="2 3">
    <name type="scientific">Pleurodeles waltl</name>
    <name type="common">Iberian ribbed newt</name>
    <dbReference type="NCBI Taxonomy" id="8319"/>
    <lineage>
        <taxon>Eukaryota</taxon>
        <taxon>Metazoa</taxon>
        <taxon>Chordata</taxon>
        <taxon>Craniata</taxon>
        <taxon>Vertebrata</taxon>
        <taxon>Euteleostomi</taxon>
        <taxon>Amphibia</taxon>
        <taxon>Batrachia</taxon>
        <taxon>Caudata</taxon>
        <taxon>Salamandroidea</taxon>
        <taxon>Salamandridae</taxon>
        <taxon>Pleurodelinae</taxon>
        <taxon>Pleurodeles</taxon>
    </lineage>
</organism>
<evidence type="ECO:0000313" key="3">
    <source>
        <dbReference type="Proteomes" id="UP001066276"/>
    </source>
</evidence>
<comment type="caution">
    <text evidence="2">The sequence shown here is derived from an EMBL/GenBank/DDBJ whole genome shotgun (WGS) entry which is preliminary data.</text>
</comment>
<feature type="region of interest" description="Disordered" evidence="1">
    <location>
        <begin position="23"/>
        <end position="163"/>
    </location>
</feature>
<keyword evidence="3" id="KW-1185">Reference proteome</keyword>
<dbReference type="AlphaFoldDB" id="A0AAV7KXC3"/>
<evidence type="ECO:0000313" key="2">
    <source>
        <dbReference type="EMBL" id="KAJ1082979.1"/>
    </source>
</evidence>
<protein>
    <submittedName>
        <fullName evidence="2">Uncharacterized protein</fullName>
    </submittedName>
</protein>
<sequence length="163" mass="16989">MAGRDPSQARARVWLCGFVARGRRGCQGDRGTPAEGRWPSGGAEVPAAPRVCGAPGASEETEAATRLTQPGEAARSSAGAARRDPCHGPEAGDSEMEGPRPAPRVWSGPTDRLAGTCGRTERGGVGPRRGRGGPDRPGVVPWLPEASGHRPDESLWRPLVSRA</sequence>
<reference evidence="2" key="1">
    <citation type="journal article" date="2022" name="bioRxiv">
        <title>Sequencing and chromosome-scale assembly of the giantPleurodeles waltlgenome.</title>
        <authorList>
            <person name="Brown T."/>
            <person name="Elewa A."/>
            <person name="Iarovenko S."/>
            <person name="Subramanian E."/>
            <person name="Araus A.J."/>
            <person name="Petzold A."/>
            <person name="Susuki M."/>
            <person name="Suzuki K.-i.T."/>
            <person name="Hayashi T."/>
            <person name="Toyoda A."/>
            <person name="Oliveira C."/>
            <person name="Osipova E."/>
            <person name="Leigh N.D."/>
            <person name="Simon A."/>
            <person name="Yun M.H."/>
        </authorList>
    </citation>
    <scope>NUCLEOTIDE SEQUENCE</scope>
    <source>
        <strain evidence="2">20211129_DDA</strain>
        <tissue evidence="2">Liver</tissue>
    </source>
</reference>
<dbReference type="Proteomes" id="UP001066276">
    <property type="component" value="Chromosome 12"/>
</dbReference>
<accession>A0AAV7KXC3</accession>
<gene>
    <name evidence="2" type="ORF">NDU88_003140</name>
</gene>
<dbReference type="EMBL" id="JANPWB010000016">
    <property type="protein sequence ID" value="KAJ1082979.1"/>
    <property type="molecule type" value="Genomic_DNA"/>
</dbReference>
<proteinExistence type="predicted"/>
<evidence type="ECO:0000256" key="1">
    <source>
        <dbReference type="SAM" id="MobiDB-lite"/>
    </source>
</evidence>
<name>A0AAV7KXC3_PLEWA</name>